<keyword evidence="2" id="KW-1133">Transmembrane helix</keyword>
<dbReference type="HOGENOM" id="CLU_1529681_0_0_11"/>
<protein>
    <submittedName>
        <fullName evidence="3">Uncharacterized protein</fullName>
    </submittedName>
</protein>
<evidence type="ECO:0000256" key="2">
    <source>
        <dbReference type="SAM" id="Phobius"/>
    </source>
</evidence>
<feature type="compositionally biased region" description="Basic and acidic residues" evidence="1">
    <location>
        <begin position="1"/>
        <end position="15"/>
    </location>
</feature>
<feature type="compositionally biased region" description="Gly residues" evidence="1">
    <location>
        <begin position="34"/>
        <end position="50"/>
    </location>
</feature>
<feature type="transmembrane region" description="Helical" evidence="2">
    <location>
        <begin position="82"/>
        <end position="103"/>
    </location>
</feature>
<feature type="region of interest" description="Disordered" evidence="1">
    <location>
        <begin position="1"/>
        <end position="69"/>
    </location>
</feature>
<feature type="transmembrane region" description="Helical" evidence="2">
    <location>
        <begin position="123"/>
        <end position="141"/>
    </location>
</feature>
<gene>
    <name evidence="3" type="ordered locus">Bcav_1714</name>
</gene>
<evidence type="ECO:0000256" key="1">
    <source>
        <dbReference type="SAM" id="MobiDB-lite"/>
    </source>
</evidence>
<dbReference type="Proteomes" id="UP000007962">
    <property type="component" value="Chromosome"/>
</dbReference>
<name>C5C457_BEUC1</name>
<dbReference type="EMBL" id="CP001618">
    <property type="protein sequence ID" value="ACQ79970.1"/>
    <property type="molecule type" value="Genomic_DNA"/>
</dbReference>
<dbReference type="AlphaFoldDB" id="C5C457"/>
<organism evidence="3 4">
    <name type="scientific">Beutenbergia cavernae (strain ATCC BAA-8 / DSM 12333 / CCUG 43141 / JCM 11478 / NBRC 16432 / NCIMB 13614 / HKI 0122)</name>
    <dbReference type="NCBI Taxonomy" id="471853"/>
    <lineage>
        <taxon>Bacteria</taxon>
        <taxon>Bacillati</taxon>
        <taxon>Actinomycetota</taxon>
        <taxon>Actinomycetes</taxon>
        <taxon>Micrococcales</taxon>
        <taxon>Beutenbergiaceae</taxon>
        <taxon>Beutenbergia</taxon>
    </lineage>
</organism>
<keyword evidence="2" id="KW-0812">Transmembrane</keyword>
<reference evidence="3 4" key="1">
    <citation type="journal article" date="2009" name="Stand. Genomic Sci.">
        <title>Complete genome sequence of Beutenbergia cavernae type strain (HKI 0122).</title>
        <authorList>
            <person name="Land M."/>
            <person name="Pukall R."/>
            <person name="Abt B."/>
            <person name="Goker M."/>
            <person name="Rohde M."/>
            <person name="Glavina Del Rio T."/>
            <person name="Tice H."/>
            <person name="Copeland A."/>
            <person name="Cheng J.F."/>
            <person name="Lucas S."/>
            <person name="Chen F."/>
            <person name="Nolan M."/>
            <person name="Bruce D."/>
            <person name="Goodwin L."/>
            <person name="Pitluck S."/>
            <person name="Ivanova N."/>
            <person name="Mavromatis K."/>
            <person name="Ovchinnikova G."/>
            <person name="Pati A."/>
            <person name="Chen A."/>
            <person name="Palaniappan K."/>
            <person name="Hauser L."/>
            <person name="Chang Y.J."/>
            <person name="Jefferies C.C."/>
            <person name="Saunders E."/>
            <person name="Brettin T."/>
            <person name="Detter J.C."/>
            <person name="Han C."/>
            <person name="Chain P."/>
            <person name="Bristow J."/>
            <person name="Eisen J.A."/>
            <person name="Markowitz V."/>
            <person name="Hugenholtz P."/>
            <person name="Kyrpides N.C."/>
            <person name="Klenk H.P."/>
            <person name="Lapidus A."/>
        </authorList>
    </citation>
    <scope>NUCLEOTIDE SEQUENCE [LARGE SCALE GENOMIC DNA]</scope>
    <source>
        <strain evidence="4">ATCC BAA-8 / DSM 12333 / NBRC 16432</strain>
    </source>
</reference>
<keyword evidence="4" id="KW-1185">Reference proteome</keyword>
<evidence type="ECO:0000313" key="3">
    <source>
        <dbReference type="EMBL" id="ACQ79970.1"/>
    </source>
</evidence>
<accession>C5C457</accession>
<dbReference type="RefSeq" id="WP_015882210.1">
    <property type="nucleotide sequence ID" value="NC_012669.1"/>
</dbReference>
<dbReference type="KEGG" id="bcv:Bcav_1714"/>
<evidence type="ECO:0000313" key="4">
    <source>
        <dbReference type="Proteomes" id="UP000007962"/>
    </source>
</evidence>
<dbReference type="STRING" id="471853.Bcav_1714"/>
<proteinExistence type="predicted"/>
<keyword evidence="2" id="KW-0472">Membrane</keyword>
<sequence>MSRSAADETPDKDPSRGSGARGTTGPGSEPVAGSGAGSAAGSAAGSGSGQGRAAADAPKPSSGVGEKQASPGVVIDMSRNPVGTAAVIAAVLLVVLGVIANLMLFSGVDDVDSLRRFTTVRDLLGIILGTGTVVLGIIGLTSRRTPRWGALVGLGIGAYVFLSSLASFIGSLMFA</sequence>
<feature type="transmembrane region" description="Helical" evidence="2">
    <location>
        <begin position="148"/>
        <end position="174"/>
    </location>
</feature>